<keyword evidence="1" id="KW-0472">Membrane</keyword>
<organism evidence="2 3">
    <name type="scientific">Agreia bicolorata</name>
    <dbReference type="NCBI Taxonomy" id="110935"/>
    <lineage>
        <taxon>Bacteria</taxon>
        <taxon>Bacillati</taxon>
        <taxon>Actinomycetota</taxon>
        <taxon>Actinomycetes</taxon>
        <taxon>Micrococcales</taxon>
        <taxon>Microbacteriaceae</taxon>
        <taxon>Agreia</taxon>
    </lineage>
</organism>
<accession>A0A1T4Y616</accession>
<evidence type="ECO:0000313" key="3">
    <source>
        <dbReference type="Proteomes" id="UP000189735"/>
    </source>
</evidence>
<keyword evidence="1" id="KW-0812">Transmembrane</keyword>
<proteinExistence type="predicted"/>
<reference evidence="3" key="1">
    <citation type="submission" date="2017-02" db="EMBL/GenBank/DDBJ databases">
        <authorList>
            <person name="Varghese N."/>
            <person name="Submissions S."/>
        </authorList>
    </citation>
    <scope>NUCLEOTIDE SEQUENCE [LARGE SCALE GENOMIC DNA]</scope>
    <source>
        <strain evidence="3">VKM Ac-2052</strain>
    </source>
</reference>
<feature type="transmembrane region" description="Helical" evidence="1">
    <location>
        <begin position="34"/>
        <end position="53"/>
    </location>
</feature>
<feature type="transmembrane region" description="Helical" evidence="1">
    <location>
        <begin position="208"/>
        <end position="229"/>
    </location>
</feature>
<protein>
    <submittedName>
        <fullName evidence="2">Uncharacterized protein</fullName>
    </submittedName>
</protein>
<dbReference type="Proteomes" id="UP000189735">
    <property type="component" value="Unassembled WGS sequence"/>
</dbReference>
<dbReference type="AlphaFoldDB" id="A0A1T4Y616"/>
<feature type="transmembrane region" description="Helical" evidence="1">
    <location>
        <begin position="168"/>
        <end position="188"/>
    </location>
</feature>
<keyword evidence="1" id="KW-1133">Transmembrane helix</keyword>
<evidence type="ECO:0000256" key="1">
    <source>
        <dbReference type="SAM" id="Phobius"/>
    </source>
</evidence>
<feature type="transmembrane region" description="Helical" evidence="1">
    <location>
        <begin position="6"/>
        <end position="22"/>
    </location>
</feature>
<sequence>MVVACGVEWWWASAVALAIVLWRYGMARATRSQLAGLVVVLALGGAVVIIVAAGPSLPLPHGVVVDWYGSLPYQALAGVSFTTFALVIGAVLFLIETSNVIVRLALRAESEVPVAAADKSIADSESLTEAAQRSIFSIGKKKMVVVPPPDDDIVKLKGGRYIGPIERLFLLALILAGQFGVMAAVVAAKGIIRFPEISKDAEGSKAEYFLVGSFTSWALVGTLSLLIWLGR</sequence>
<name>A0A1T4Y616_9MICO</name>
<dbReference type="RefSeq" id="WP_139368718.1">
    <property type="nucleotide sequence ID" value="NZ_FUYG01000006.1"/>
</dbReference>
<gene>
    <name evidence="2" type="ORF">SAMN06295879_2306</name>
</gene>
<evidence type="ECO:0000313" key="2">
    <source>
        <dbReference type="EMBL" id="SKA97284.1"/>
    </source>
</evidence>
<dbReference type="EMBL" id="FUYG01000006">
    <property type="protein sequence ID" value="SKA97284.1"/>
    <property type="molecule type" value="Genomic_DNA"/>
</dbReference>
<feature type="transmembrane region" description="Helical" evidence="1">
    <location>
        <begin position="73"/>
        <end position="95"/>
    </location>
</feature>